<feature type="domain" description="Plastid lipid-associated protein/fibrillin conserved" evidence="4">
    <location>
        <begin position="96"/>
        <end position="301"/>
    </location>
</feature>
<proteinExistence type="predicted"/>
<dbReference type="GO" id="GO:0009536">
    <property type="term" value="C:plastid"/>
    <property type="evidence" value="ECO:0007669"/>
    <property type="project" value="UniProtKB-SubCell"/>
</dbReference>
<name>A0A812JNG7_9DINO</name>
<dbReference type="Pfam" id="PF04755">
    <property type="entry name" value="PAP_fibrillin"/>
    <property type="match status" value="1"/>
</dbReference>
<dbReference type="Proteomes" id="UP000604046">
    <property type="component" value="Unassembled WGS sequence"/>
</dbReference>
<evidence type="ECO:0000256" key="3">
    <source>
        <dbReference type="SAM" id="MobiDB-lite"/>
    </source>
</evidence>
<keyword evidence="2" id="KW-0934">Plastid</keyword>
<comment type="caution">
    <text evidence="5">The sequence shown here is derived from an EMBL/GenBank/DDBJ whole genome shotgun (WGS) entry which is preliminary data.</text>
</comment>
<evidence type="ECO:0000259" key="4">
    <source>
        <dbReference type="Pfam" id="PF04755"/>
    </source>
</evidence>
<evidence type="ECO:0000313" key="5">
    <source>
        <dbReference type="EMBL" id="CAE7211672.1"/>
    </source>
</evidence>
<comment type="subcellular location">
    <subcellularLocation>
        <location evidence="1">Plastid</location>
    </subcellularLocation>
</comment>
<organism evidence="5 6">
    <name type="scientific">Symbiodinium natans</name>
    <dbReference type="NCBI Taxonomy" id="878477"/>
    <lineage>
        <taxon>Eukaryota</taxon>
        <taxon>Sar</taxon>
        <taxon>Alveolata</taxon>
        <taxon>Dinophyceae</taxon>
        <taxon>Suessiales</taxon>
        <taxon>Symbiodiniaceae</taxon>
        <taxon>Symbiodinium</taxon>
    </lineage>
</organism>
<dbReference type="PANTHER" id="PTHR31906">
    <property type="entry name" value="PLASTID-LIPID-ASSOCIATED PROTEIN 4, CHLOROPLASTIC-RELATED"/>
    <property type="match status" value="1"/>
</dbReference>
<protein>
    <submittedName>
        <fullName evidence="5">PAP12 protein</fullName>
    </submittedName>
</protein>
<dbReference type="InterPro" id="IPR006843">
    <property type="entry name" value="PAP/fibrillin_dom"/>
</dbReference>
<dbReference type="EMBL" id="CAJNDS010000491">
    <property type="protein sequence ID" value="CAE7211672.1"/>
    <property type="molecule type" value="Genomic_DNA"/>
</dbReference>
<evidence type="ECO:0000313" key="6">
    <source>
        <dbReference type="Proteomes" id="UP000604046"/>
    </source>
</evidence>
<evidence type="ECO:0000256" key="2">
    <source>
        <dbReference type="ARBA" id="ARBA00022640"/>
    </source>
</evidence>
<dbReference type="InterPro" id="IPR039633">
    <property type="entry name" value="PAP"/>
</dbReference>
<dbReference type="OrthoDB" id="348976at2759"/>
<feature type="compositionally biased region" description="Polar residues" evidence="3">
    <location>
        <begin position="1"/>
        <end position="15"/>
    </location>
</feature>
<feature type="region of interest" description="Disordered" evidence="3">
    <location>
        <begin position="1"/>
        <end position="35"/>
    </location>
</feature>
<dbReference type="AlphaFoldDB" id="A0A812JNG7"/>
<reference evidence="5" key="1">
    <citation type="submission" date="2021-02" db="EMBL/GenBank/DDBJ databases">
        <authorList>
            <person name="Dougan E. K."/>
            <person name="Rhodes N."/>
            <person name="Thang M."/>
            <person name="Chan C."/>
        </authorList>
    </citation>
    <scope>NUCLEOTIDE SEQUENCE</scope>
</reference>
<sequence>MAMVTQLSSSISRTPTSHKHQAAHPPSLSRASPRPWRCEAPRLSAAVVSLAVTSASASLGVLNVSRLWGRAGRRSRGSRDSRGSRAAVVAVCAANEAKSELLDLLSGNWDSSRVNAAQRVEDLVAELVTSFDKEKLKSEDAQKLLAGRWKLLNTFTPGQAAANLFSLKSWQEYVFGKGPSPVQAAAFTNSAVQKVYQALDLTATPGRWYNVIDASPLGIICLEADLSTEESDLRFQWTGGRIVIRRPPWADRDLEEPICLPYPVPFKLLGDRARGIFETDYLDDDLRISRGSKSGSVFVLARVRDPLPMEDELYDLA</sequence>
<keyword evidence="6" id="KW-1185">Reference proteome</keyword>
<gene>
    <name evidence="5" type="primary">PAP12</name>
    <name evidence="5" type="ORF">SNAT2548_LOCUS7131</name>
</gene>
<evidence type="ECO:0000256" key="1">
    <source>
        <dbReference type="ARBA" id="ARBA00004474"/>
    </source>
</evidence>
<accession>A0A812JNG7</accession>